<reference evidence="1 2" key="2">
    <citation type="journal article" date="2012" name="Open Biol.">
        <title>Characteristics of nucleosomes and linker DNA regions on the genome of the basidiomycete Mixia osmundae revealed by mono- and dinucleosome mapping.</title>
        <authorList>
            <person name="Nishida H."/>
            <person name="Kondo S."/>
            <person name="Matsumoto T."/>
            <person name="Suzuki Y."/>
            <person name="Yoshikawa H."/>
            <person name="Taylor T.D."/>
            <person name="Sugiyama J."/>
        </authorList>
    </citation>
    <scope>NUCLEOTIDE SEQUENCE [LARGE SCALE GENOMIC DNA]</scope>
    <source>
        <strain evidence="2">CBS 9802 / IAM 14324 / JCM 22182 / KY 12970</strain>
    </source>
</reference>
<protein>
    <submittedName>
        <fullName evidence="1">Uncharacterized protein</fullName>
    </submittedName>
</protein>
<keyword evidence="2" id="KW-1185">Reference proteome</keyword>
<gene>
    <name evidence="1" type="primary">Mo04081</name>
    <name evidence="1" type="ORF">E5Q_04081</name>
</gene>
<evidence type="ECO:0000313" key="1">
    <source>
        <dbReference type="EMBL" id="GAA97403.1"/>
    </source>
</evidence>
<dbReference type="InParanoid" id="G7E3J3"/>
<dbReference type="EMBL" id="BABT02000119">
    <property type="protein sequence ID" value="GAA97403.1"/>
    <property type="molecule type" value="Genomic_DNA"/>
</dbReference>
<organism evidence="1 2">
    <name type="scientific">Mixia osmundae (strain CBS 9802 / IAM 14324 / JCM 22182 / KY 12970)</name>
    <dbReference type="NCBI Taxonomy" id="764103"/>
    <lineage>
        <taxon>Eukaryota</taxon>
        <taxon>Fungi</taxon>
        <taxon>Dikarya</taxon>
        <taxon>Basidiomycota</taxon>
        <taxon>Pucciniomycotina</taxon>
        <taxon>Mixiomycetes</taxon>
        <taxon>Mixiales</taxon>
        <taxon>Mixiaceae</taxon>
        <taxon>Mixia</taxon>
    </lineage>
</organism>
<accession>G7E3J3</accession>
<comment type="caution">
    <text evidence="1">The sequence shown here is derived from an EMBL/GenBank/DDBJ whole genome shotgun (WGS) entry which is preliminary data.</text>
</comment>
<dbReference type="AlphaFoldDB" id="G7E3J3"/>
<reference evidence="1 2" key="1">
    <citation type="journal article" date="2011" name="J. Gen. Appl. Microbiol.">
        <title>Draft genome sequencing of the enigmatic basidiomycete Mixia osmundae.</title>
        <authorList>
            <person name="Nishida H."/>
            <person name="Nagatsuka Y."/>
            <person name="Sugiyama J."/>
        </authorList>
    </citation>
    <scope>NUCLEOTIDE SEQUENCE [LARGE SCALE GENOMIC DNA]</scope>
    <source>
        <strain evidence="2">CBS 9802 / IAM 14324 / JCM 22182 / KY 12970</strain>
    </source>
</reference>
<evidence type="ECO:0000313" key="2">
    <source>
        <dbReference type="Proteomes" id="UP000009131"/>
    </source>
</evidence>
<dbReference type="Proteomes" id="UP000009131">
    <property type="component" value="Unassembled WGS sequence"/>
</dbReference>
<dbReference type="HOGENOM" id="CLU_3368662_0_0_1"/>
<name>G7E3J3_MIXOS</name>
<proteinExistence type="predicted"/>
<sequence>MDSPRKRTSEDATDCCQDKSQRSCTALTSGKSRQS</sequence>